<dbReference type="InterPro" id="IPR001948">
    <property type="entry name" value="Peptidase_M18"/>
</dbReference>
<evidence type="ECO:0000256" key="4">
    <source>
        <dbReference type="ARBA" id="ARBA00011965"/>
    </source>
</evidence>
<dbReference type="PRINTS" id="PR00932">
    <property type="entry name" value="AMINO1PTASE"/>
</dbReference>
<evidence type="ECO:0000313" key="15">
    <source>
        <dbReference type="Proteomes" id="UP000232875"/>
    </source>
</evidence>
<evidence type="ECO:0000256" key="6">
    <source>
        <dbReference type="ARBA" id="ARBA00022670"/>
    </source>
</evidence>
<dbReference type="SUPFAM" id="SSF57716">
    <property type="entry name" value="Glucocorticoid receptor-like (DNA-binding domain)"/>
    <property type="match status" value="1"/>
</dbReference>
<keyword evidence="7" id="KW-0479">Metal-binding</keyword>
<sequence length="1258" mass="136687">MADDTELGAGGTDAVPGAQVCAPLQGASETAVCAAQLQASQPHAPPENHGPVQQRPLQHVPNGQHAPTHVPPPSGHGHMPHMQPDIHPSPQAPRKPKASSHAGRAKNVALSALTGGSIGVPSADAPPPGFLTAGGGARKVLPELVLPFHLPTRPKIAPATETEPLEQSIVFLQALRQTRMMHMLQVLPQFSHKQRGGMEYFDRVPHALLQGINPRKPHTLLPLGRADVRVGPVAYMGVRFWEVRTVEPQHARMVHGRSQEPPGPRMVQYPPSQPMTRPAMHTPSTHSYQGTPLPASVRPTGATPAQGAAPLMARPVQGTPAPETPSYARPPAPTIPSTSRPSPPFTPRGTDTLSAPPQPAPMPRPVPRPTPPLDAGFLARLQQRAAHDTYLQQLLQKARTGQLPDAGMAQLNAIIATLMAAPQPRERRPPVVIVEFPENPSTNFVLPLWHAAVERRRELGMRRGNQLLLSFFLPAIGSKAAGQSGHDEMEHVEGGLLRARETPESLPKPQEVKTEATPVLEQPAKRPSKRDRRRGERDATETLHDPEPPARNHELFPATWSICGELGIDERLWDAFGRVPGCITTEGSTHTYASDKDREARATLERSFALRHATMPTLYQLPTTIPRDSIPAELEEHVRDRYAMRILVSNSRPQPKRKVAALSDAGDTARAVRPSVPTQRHVFISAPAPGEPRPKRKRHVATHNPDGSIKSCGACGKTKTPMWRRGPRGPSQLCNACGAKWKAGRLFVPDVPPTPILNDTLPARRIAVPSPLGVPDALHHADPESARPELPLVTGSTLPRVPQVPPIKGTPNEPVPPPVSMLDKAGFVKLQESSSWDDKLQLGGKYYYQRNQSSVVAFAIGKKYRSGNGVHMVGAHTDSPNLRIRPVSKRTKEGYLQCSVETYGGGLWTTWFDRDLSIAGRVIVAQDAAQSSFVSRLVHIKRPLLRVPTLAIHLNRSANEAFKFNQEDHLQPILGLADTLNSAEQAPVSAKHHPVLLTLLAEELGCAADQIHDFELSLYDTVPPAAGGIHNEFIFTPRVDNQLSCFCATEALVDSVADEASMNESGAIRAIALFDNEEVGSVSNQGAESNLIWSMVNRLAVLPVQGTLSPHASPQSLIEQTLARSFLISSDTAHAVHPNYASIHEDHLRPKINAGPVIKTNAKQRYASTAVTTFLLRRVAQKANVPVQEFEVRNDCACGSTIGPMLSKIMRTVDLGNPQLSMHSIREMCGTQDVESKIRLFTAFFTSFDAIDAMLTVD</sequence>
<dbReference type="Pfam" id="PF02127">
    <property type="entry name" value="Peptidase_M18"/>
    <property type="match status" value="1"/>
</dbReference>
<feature type="domain" description="GATA-type" evidence="13">
    <location>
        <begin position="710"/>
        <end position="764"/>
    </location>
</feature>
<evidence type="ECO:0000256" key="2">
    <source>
        <dbReference type="ARBA" id="ARBA00001947"/>
    </source>
</evidence>
<evidence type="ECO:0000313" key="14">
    <source>
        <dbReference type="EMBL" id="PKI85461.1"/>
    </source>
</evidence>
<dbReference type="InterPro" id="IPR023358">
    <property type="entry name" value="Peptidase_M18_dom2"/>
</dbReference>
<dbReference type="EC" id="3.4.11.21" evidence="4"/>
<comment type="cofactor">
    <cofactor evidence="2">
        <name>Zn(2+)</name>
        <dbReference type="ChEBI" id="CHEBI:29105"/>
    </cofactor>
</comment>
<dbReference type="OrthoDB" id="9880441at2759"/>
<dbReference type="FunFam" id="2.30.250.10:FF:000001">
    <property type="entry name" value="Aspartyl aminopeptidase 1"/>
    <property type="match status" value="1"/>
</dbReference>
<keyword evidence="15" id="KW-1185">Reference proteome</keyword>
<evidence type="ECO:0000256" key="12">
    <source>
        <dbReference type="SAM" id="MobiDB-lite"/>
    </source>
</evidence>
<dbReference type="GO" id="GO:0008270">
    <property type="term" value="F:zinc ion binding"/>
    <property type="evidence" value="ECO:0007669"/>
    <property type="project" value="UniProtKB-KW"/>
</dbReference>
<feature type="region of interest" description="Disordered" evidence="12">
    <location>
        <begin position="684"/>
        <end position="705"/>
    </location>
</feature>
<evidence type="ECO:0000256" key="8">
    <source>
        <dbReference type="ARBA" id="ARBA00022801"/>
    </source>
</evidence>
<keyword evidence="8" id="KW-0378">Hydrolase</keyword>
<dbReference type="Gene3D" id="3.30.50.10">
    <property type="entry name" value="Erythroid Transcription Factor GATA-1, subunit A"/>
    <property type="match status" value="1"/>
</dbReference>
<keyword evidence="6" id="KW-0645">Protease</keyword>
<dbReference type="STRING" id="2020962.A0A2N1JFX8"/>
<evidence type="ECO:0000256" key="5">
    <source>
        <dbReference type="ARBA" id="ARBA00022438"/>
    </source>
</evidence>
<dbReference type="Gene3D" id="3.40.630.10">
    <property type="entry name" value="Zn peptidases"/>
    <property type="match status" value="1"/>
</dbReference>
<evidence type="ECO:0000256" key="10">
    <source>
        <dbReference type="ARBA" id="ARBA00023049"/>
    </source>
</evidence>
<dbReference type="InterPro" id="IPR000679">
    <property type="entry name" value="Znf_GATA"/>
</dbReference>
<dbReference type="SUPFAM" id="SSF101821">
    <property type="entry name" value="Aminopeptidase/glucanase lid domain"/>
    <property type="match status" value="1"/>
</dbReference>
<dbReference type="Gene3D" id="2.30.250.10">
    <property type="entry name" value="Aminopeptidase i, Domain 2"/>
    <property type="match status" value="1"/>
</dbReference>
<dbReference type="GO" id="GO:0043565">
    <property type="term" value="F:sequence-specific DNA binding"/>
    <property type="evidence" value="ECO:0007669"/>
    <property type="project" value="InterPro"/>
</dbReference>
<keyword evidence="10" id="KW-0482">Metalloprotease</keyword>
<dbReference type="GO" id="GO:0004177">
    <property type="term" value="F:aminopeptidase activity"/>
    <property type="evidence" value="ECO:0007669"/>
    <property type="project" value="UniProtKB-KW"/>
</dbReference>
<dbReference type="EMBL" id="KZ454987">
    <property type="protein sequence ID" value="PKI85461.1"/>
    <property type="molecule type" value="Genomic_DNA"/>
</dbReference>
<name>A0A2N1JFX8_9BASI</name>
<evidence type="ECO:0000256" key="11">
    <source>
        <dbReference type="PROSITE-ProRule" id="PRU00094"/>
    </source>
</evidence>
<dbReference type="GO" id="GO:0000324">
    <property type="term" value="C:fungal-type vacuole"/>
    <property type="evidence" value="ECO:0007669"/>
    <property type="project" value="TreeGrafter"/>
</dbReference>
<feature type="compositionally biased region" description="Low complexity" evidence="12">
    <location>
        <begin position="299"/>
        <end position="310"/>
    </location>
</feature>
<feature type="region of interest" description="Disordered" evidence="12">
    <location>
        <begin position="501"/>
        <end position="554"/>
    </location>
</feature>
<dbReference type="SUPFAM" id="SSF53187">
    <property type="entry name" value="Zn-dependent exopeptidases"/>
    <property type="match status" value="1"/>
</dbReference>
<dbReference type="PROSITE" id="PS50114">
    <property type="entry name" value="GATA_ZN_FINGER_2"/>
    <property type="match status" value="1"/>
</dbReference>
<dbReference type="AlphaFoldDB" id="A0A2N1JFX8"/>
<comment type="catalytic activity">
    <reaction evidence="1">
        <text>Release of an N-terminal aspartate or glutamate from a peptide, with a preference for aspartate.</text>
        <dbReference type="EC" id="3.4.11.21"/>
    </reaction>
</comment>
<proteinExistence type="inferred from homology"/>
<dbReference type="SMART" id="SM00401">
    <property type="entry name" value="ZnF_GATA"/>
    <property type="match status" value="1"/>
</dbReference>
<dbReference type="Proteomes" id="UP000232875">
    <property type="component" value="Unassembled WGS sequence"/>
</dbReference>
<dbReference type="GO" id="GO:0006508">
    <property type="term" value="P:proteolysis"/>
    <property type="evidence" value="ECO:0007669"/>
    <property type="project" value="UniProtKB-KW"/>
</dbReference>
<dbReference type="NCBIfam" id="NF002759">
    <property type="entry name" value="PRK02813.1"/>
    <property type="match status" value="1"/>
</dbReference>
<dbReference type="InterPro" id="IPR013088">
    <property type="entry name" value="Znf_NHR/GATA"/>
</dbReference>
<organism evidence="14 15">
    <name type="scientific">Malassezia vespertilionis</name>
    <dbReference type="NCBI Taxonomy" id="2020962"/>
    <lineage>
        <taxon>Eukaryota</taxon>
        <taxon>Fungi</taxon>
        <taxon>Dikarya</taxon>
        <taxon>Basidiomycota</taxon>
        <taxon>Ustilaginomycotina</taxon>
        <taxon>Malasseziomycetes</taxon>
        <taxon>Malasseziales</taxon>
        <taxon>Malasseziaceae</taxon>
        <taxon>Malassezia</taxon>
    </lineage>
</organism>
<evidence type="ECO:0000256" key="7">
    <source>
        <dbReference type="ARBA" id="ARBA00022723"/>
    </source>
</evidence>
<keyword evidence="9" id="KW-0862">Zinc</keyword>
<evidence type="ECO:0000259" key="13">
    <source>
        <dbReference type="PROSITE" id="PS50114"/>
    </source>
</evidence>
<feature type="region of interest" description="Disordered" evidence="12">
    <location>
        <begin position="39"/>
        <end position="104"/>
    </location>
</feature>
<gene>
    <name evidence="14" type="ORF">MVES_000339</name>
</gene>
<evidence type="ECO:0000256" key="1">
    <source>
        <dbReference type="ARBA" id="ARBA00001335"/>
    </source>
</evidence>
<dbReference type="Pfam" id="PF00320">
    <property type="entry name" value="GATA"/>
    <property type="match status" value="1"/>
</dbReference>
<dbReference type="GO" id="GO:0006355">
    <property type="term" value="P:regulation of DNA-templated transcription"/>
    <property type="evidence" value="ECO:0007669"/>
    <property type="project" value="InterPro"/>
</dbReference>
<accession>A0A2N1JFX8</accession>
<feature type="region of interest" description="Disordered" evidence="12">
    <location>
        <begin position="252"/>
        <end position="367"/>
    </location>
</feature>
<dbReference type="GO" id="GO:0008237">
    <property type="term" value="F:metallopeptidase activity"/>
    <property type="evidence" value="ECO:0007669"/>
    <property type="project" value="UniProtKB-KW"/>
</dbReference>
<feature type="compositionally biased region" description="Basic and acidic residues" evidence="12">
    <location>
        <begin position="533"/>
        <end position="554"/>
    </location>
</feature>
<dbReference type="CDD" id="cd00202">
    <property type="entry name" value="ZnF_GATA"/>
    <property type="match status" value="1"/>
</dbReference>
<feature type="compositionally biased region" description="Pro residues" evidence="12">
    <location>
        <begin position="356"/>
        <end position="367"/>
    </location>
</feature>
<evidence type="ECO:0000256" key="9">
    <source>
        <dbReference type="ARBA" id="ARBA00022833"/>
    </source>
</evidence>
<reference evidence="14 15" key="1">
    <citation type="submission" date="2017-10" db="EMBL/GenBank/DDBJ databases">
        <title>A novel species of cold-tolerant Malassezia isolated from bats.</title>
        <authorList>
            <person name="Lorch J.M."/>
            <person name="Palmer J.M."/>
            <person name="Vanderwolf K.J."/>
            <person name="Schmidt K.Z."/>
            <person name="Verant M.L."/>
            <person name="Weller T.J."/>
            <person name="Blehert D.S."/>
        </authorList>
    </citation>
    <scope>NUCLEOTIDE SEQUENCE [LARGE SCALE GENOMIC DNA]</scope>
    <source>
        <strain evidence="14 15">NWHC:44797-103</strain>
    </source>
</reference>
<evidence type="ECO:0000256" key="3">
    <source>
        <dbReference type="ARBA" id="ARBA00008290"/>
    </source>
</evidence>
<comment type="similarity">
    <text evidence="3">Belongs to the peptidase M18 family.</text>
</comment>
<protein>
    <recommendedName>
        <fullName evidence="4">aspartyl aminopeptidase</fullName>
        <ecNumber evidence="4">3.4.11.21</ecNumber>
    </recommendedName>
</protein>
<dbReference type="CDD" id="cd05658">
    <property type="entry name" value="M18_DAP"/>
    <property type="match status" value="1"/>
</dbReference>
<dbReference type="PANTHER" id="PTHR28570">
    <property type="entry name" value="ASPARTYL AMINOPEPTIDASE"/>
    <property type="match status" value="1"/>
</dbReference>
<dbReference type="PANTHER" id="PTHR28570:SF3">
    <property type="entry name" value="ASPARTYL AMINOPEPTIDASE"/>
    <property type="match status" value="1"/>
</dbReference>
<keyword evidence="5" id="KW-0031">Aminopeptidase</keyword>
<keyword evidence="11" id="KW-0863">Zinc-finger</keyword>